<gene>
    <name evidence="2" type="ORF">ATEG_01709</name>
</gene>
<dbReference type="RefSeq" id="XP_001209074.1">
    <property type="nucleotide sequence ID" value="XM_001209074.1"/>
</dbReference>
<dbReference type="VEuPathDB" id="FungiDB:ATEG_01709"/>
<organism evidence="2 3">
    <name type="scientific">Aspergillus terreus (strain NIH 2624 / FGSC A1156)</name>
    <dbReference type="NCBI Taxonomy" id="341663"/>
    <lineage>
        <taxon>Eukaryota</taxon>
        <taxon>Fungi</taxon>
        <taxon>Dikarya</taxon>
        <taxon>Ascomycota</taxon>
        <taxon>Pezizomycotina</taxon>
        <taxon>Eurotiomycetes</taxon>
        <taxon>Eurotiomycetidae</taxon>
        <taxon>Eurotiales</taxon>
        <taxon>Aspergillaceae</taxon>
        <taxon>Aspergillus</taxon>
        <taxon>Aspergillus subgen. Circumdati</taxon>
    </lineage>
</organism>
<proteinExistence type="predicted"/>
<feature type="region of interest" description="Disordered" evidence="1">
    <location>
        <begin position="227"/>
        <end position="270"/>
    </location>
</feature>
<dbReference type="HOGENOM" id="CLU_933775_0_0_1"/>
<dbReference type="EMBL" id="CH476595">
    <property type="protein sequence ID" value="EAU38466.1"/>
    <property type="molecule type" value="Genomic_DNA"/>
</dbReference>
<dbReference type="AlphaFoldDB" id="Q0CX75"/>
<feature type="region of interest" description="Disordered" evidence="1">
    <location>
        <begin position="171"/>
        <end position="195"/>
    </location>
</feature>
<evidence type="ECO:0000313" key="2">
    <source>
        <dbReference type="EMBL" id="EAU38466.1"/>
    </source>
</evidence>
<accession>Q0CX75</accession>
<dbReference type="OrthoDB" id="3796275at2759"/>
<name>Q0CX75_ASPTN</name>
<dbReference type="GeneID" id="4316103"/>
<dbReference type="Proteomes" id="UP000007963">
    <property type="component" value="Unassembled WGS sequence"/>
</dbReference>
<reference evidence="3" key="1">
    <citation type="submission" date="2005-09" db="EMBL/GenBank/DDBJ databases">
        <title>Annotation of the Aspergillus terreus NIH2624 genome.</title>
        <authorList>
            <person name="Birren B.W."/>
            <person name="Lander E.S."/>
            <person name="Galagan J.E."/>
            <person name="Nusbaum C."/>
            <person name="Devon K."/>
            <person name="Henn M."/>
            <person name="Ma L.-J."/>
            <person name="Jaffe D.B."/>
            <person name="Butler J."/>
            <person name="Alvarez P."/>
            <person name="Gnerre S."/>
            <person name="Grabherr M."/>
            <person name="Kleber M."/>
            <person name="Mauceli E.W."/>
            <person name="Brockman W."/>
            <person name="Rounsley S."/>
            <person name="Young S.K."/>
            <person name="LaButti K."/>
            <person name="Pushparaj V."/>
            <person name="DeCaprio D."/>
            <person name="Crawford M."/>
            <person name="Koehrsen M."/>
            <person name="Engels R."/>
            <person name="Montgomery P."/>
            <person name="Pearson M."/>
            <person name="Howarth C."/>
            <person name="Larson L."/>
            <person name="Luoma S."/>
            <person name="White J."/>
            <person name="Alvarado L."/>
            <person name="Kodira C.D."/>
            <person name="Zeng Q."/>
            <person name="Oleary S."/>
            <person name="Yandava C."/>
            <person name="Denning D.W."/>
            <person name="Nierman W.C."/>
            <person name="Milne T."/>
            <person name="Madden K."/>
        </authorList>
    </citation>
    <scope>NUCLEOTIDE SEQUENCE [LARGE SCALE GENOMIC DNA]</scope>
    <source>
        <strain evidence="3">NIH 2624 / FGSC A1156</strain>
    </source>
</reference>
<sequence length="298" mass="33083">MAEDAGERRPYLVNRNTEVVNQYMAQCLQPLVDYYQDGRPDLLPITVPSYTRDLRAAEVAFYLAQDSPRLRLLARIMARRIRHVSALAPTLRWHPDGSDYLPFIGDSGLKAVSRLYNILELPEFTKTACRLWTRCPATKTYHDTTRNRFLLHGPALPAEIWSNSTQHCMPLSPPPQSCQPPSGSNSGFNHRVRSPTASEHARAYLDQIFDPIVLPAVGLHDHWASEARDDDNYGYSDTYATGGNDDTEDTDSDHGVSLNAGQSAPTASGPVARAEYTIDGNGQDGVEIERCEALVTVL</sequence>
<evidence type="ECO:0000313" key="3">
    <source>
        <dbReference type="Proteomes" id="UP000007963"/>
    </source>
</evidence>
<evidence type="ECO:0000256" key="1">
    <source>
        <dbReference type="SAM" id="MobiDB-lite"/>
    </source>
</evidence>
<protein>
    <submittedName>
        <fullName evidence="2">Uncharacterized protein</fullName>
    </submittedName>
</protein>